<feature type="compositionally biased region" description="Low complexity" evidence="1">
    <location>
        <begin position="563"/>
        <end position="578"/>
    </location>
</feature>
<dbReference type="InterPro" id="IPR048297">
    <property type="entry name" value="DUF936_dom_pln"/>
</dbReference>
<feature type="compositionally biased region" description="Basic and acidic residues" evidence="1">
    <location>
        <begin position="240"/>
        <end position="249"/>
    </location>
</feature>
<accession>A0AAV0HZF9</accession>
<dbReference type="AlphaFoldDB" id="A0AAV0HZF9"/>
<dbReference type="Pfam" id="PF06075">
    <property type="entry name" value="DUF936"/>
    <property type="match status" value="1"/>
</dbReference>
<evidence type="ECO:0000259" key="2">
    <source>
        <dbReference type="Pfam" id="PF06075"/>
    </source>
</evidence>
<evidence type="ECO:0000313" key="4">
    <source>
        <dbReference type="EMBL" id="CAI0389813.1"/>
    </source>
</evidence>
<feature type="region of interest" description="Disordered" evidence="1">
    <location>
        <begin position="311"/>
        <end position="400"/>
    </location>
</feature>
<name>A0AAV0HZF9_9ROSI</name>
<dbReference type="InterPro" id="IPR010341">
    <property type="entry name" value="DUF936_pln"/>
</dbReference>
<evidence type="ECO:0000313" key="5">
    <source>
        <dbReference type="Proteomes" id="UP001154282"/>
    </source>
</evidence>
<feature type="compositionally biased region" description="Basic and acidic residues" evidence="1">
    <location>
        <begin position="331"/>
        <end position="346"/>
    </location>
</feature>
<dbReference type="InterPro" id="IPR049172">
    <property type="entry name" value="DUF6857_pln"/>
</dbReference>
<proteinExistence type="predicted"/>
<dbReference type="Proteomes" id="UP001154282">
    <property type="component" value="Unassembled WGS sequence"/>
</dbReference>
<keyword evidence="5" id="KW-1185">Reference proteome</keyword>
<feature type="compositionally biased region" description="Low complexity" evidence="1">
    <location>
        <begin position="215"/>
        <end position="231"/>
    </location>
</feature>
<feature type="compositionally biased region" description="Basic and acidic residues" evidence="1">
    <location>
        <begin position="357"/>
        <end position="367"/>
    </location>
</feature>
<feature type="domain" description="DUF936" evidence="2">
    <location>
        <begin position="1"/>
        <end position="105"/>
    </location>
</feature>
<sequence>MNSTTRVTGDHRSPLLQFIGIVPALTGATDLWPNHGFYVQLSDSLNSTYVSLSDRDTDLILSNRLQLGQFVYVDRFDPDSPIPRVCDIRPIAGRHPFVGAPEPLIARISSSSRKEFVIQLVESSSDSSIDSIAPYLSNRNSDNSAKNNDKFEEKSVRKAVRTPLAPRDNVQAGNSEKKTKERALAPQRFSSPAGARRSASTGRKNVSAAVERDPSPSGKPGKRSSSPAPSKCVVPSLAAAREENRRVAREPAIIVPSRYRQPSPNGRRKASLNPRRASLSPGRRLSGVKDSAGNKKIAAIVAGISRVSEALVGSGKSSRKSWDETPQPPAELREKNEVKKKVDRNSILRTRAALSRRLSDAGRHSNHDDDDEGDDDCSSIEKGKLNSPGGSTDSEKPGGRAIGFTVHEKKWTDGSVPFDSVSAELALLGKEAIQRRILASTAAAAEALEEAIATESIVRSLSIFADLASSSKSKPGNPLPTIDRFFSLYDEVHKYTQTAQSIATSHSSSSSSSDHEVEAALSTDLEIVSVLNRNSTTTATIHHHRQPSNSAPFPRSGSKRQSFKGSSSSSPSSSMSSPNDRARVAAERGGAWRRGYGMSETVELGKKVEGEMEFWFVRFVEEDLDAGFMALGGGDVVPLEAGSIAAIMSQLKRVNGWLDKVAGKGEKGMIEKIEKVKRKIYGFVIQHVGNAF</sequence>
<dbReference type="EMBL" id="CAMGYJ010000003">
    <property type="protein sequence ID" value="CAI0389813.1"/>
    <property type="molecule type" value="Genomic_DNA"/>
</dbReference>
<reference evidence="4" key="1">
    <citation type="submission" date="2022-08" db="EMBL/GenBank/DDBJ databases">
        <authorList>
            <person name="Gutierrez-Valencia J."/>
        </authorList>
    </citation>
    <scope>NUCLEOTIDE SEQUENCE</scope>
</reference>
<dbReference type="Pfam" id="PF21647">
    <property type="entry name" value="DUF6857"/>
    <property type="match status" value="1"/>
</dbReference>
<evidence type="ECO:0000259" key="3">
    <source>
        <dbReference type="Pfam" id="PF21647"/>
    </source>
</evidence>
<dbReference type="PANTHER" id="PTHR31928:SF3">
    <property type="entry name" value="EXPRESSED PROTEIN"/>
    <property type="match status" value="1"/>
</dbReference>
<feature type="compositionally biased region" description="Acidic residues" evidence="1">
    <location>
        <begin position="368"/>
        <end position="378"/>
    </location>
</feature>
<feature type="domain" description="DUF6857" evidence="3">
    <location>
        <begin position="405"/>
        <end position="692"/>
    </location>
</feature>
<gene>
    <name evidence="4" type="ORF">LITE_LOCUS6453</name>
</gene>
<feature type="compositionally biased region" description="Basic and acidic residues" evidence="1">
    <location>
        <begin position="147"/>
        <end position="156"/>
    </location>
</feature>
<dbReference type="PANTHER" id="PTHR31928">
    <property type="entry name" value="EXPRESSED PROTEIN"/>
    <property type="match status" value="1"/>
</dbReference>
<feature type="compositionally biased region" description="Low complexity" evidence="1">
    <location>
        <begin position="347"/>
        <end position="356"/>
    </location>
</feature>
<feature type="region of interest" description="Disordered" evidence="1">
    <location>
        <begin position="135"/>
        <end position="291"/>
    </location>
</feature>
<organism evidence="4 5">
    <name type="scientific">Linum tenue</name>
    <dbReference type="NCBI Taxonomy" id="586396"/>
    <lineage>
        <taxon>Eukaryota</taxon>
        <taxon>Viridiplantae</taxon>
        <taxon>Streptophyta</taxon>
        <taxon>Embryophyta</taxon>
        <taxon>Tracheophyta</taxon>
        <taxon>Spermatophyta</taxon>
        <taxon>Magnoliopsida</taxon>
        <taxon>eudicotyledons</taxon>
        <taxon>Gunneridae</taxon>
        <taxon>Pentapetalae</taxon>
        <taxon>rosids</taxon>
        <taxon>fabids</taxon>
        <taxon>Malpighiales</taxon>
        <taxon>Linaceae</taxon>
        <taxon>Linum</taxon>
    </lineage>
</organism>
<protein>
    <submittedName>
        <fullName evidence="4">Uncharacterized protein</fullName>
    </submittedName>
</protein>
<feature type="compositionally biased region" description="Polar residues" evidence="1">
    <location>
        <begin position="137"/>
        <end position="146"/>
    </location>
</feature>
<feature type="region of interest" description="Disordered" evidence="1">
    <location>
        <begin position="538"/>
        <end position="588"/>
    </location>
</feature>
<evidence type="ECO:0000256" key="1">
    <source>
        <dbReference type="SAM" id="MobiDB-lite"/>
    </source>
</evidence>
<comment type="caution">
    <text evidence="4">The sequence shown here is derived from an EMBL/GenBank/DDBJ whole genome shotgun (WGS) entry which is preliminary data.</text>
</comment>